<name>A0A6L2J1T9_TANCI</name>
<dbReference type="AlphaFoldDB" id="A0A6L2J1T9"/>
<gene>
    <name evidence="2" type="ORF">Tci_002734</name>
</gene>
<protein>
    <submittedName>
        <fullName evidence="2">Uncharacterized protein</fullName>
    </submittedName>
</protein>
<accession>A0A6L2J1T9</accession>
<dbReference type="EMBL" id="BKCJ010000185">
    <property type="protein sequence ID" value="GEU30756.1"/>
    <property type="molecule type" value="Genomic_DNA"/>
</dbReference>
<evidence type="ECO:0000313" key="2">
    <source>
        <dbReference type="EMBL" id="GEU30756.1"/>
    </source>
</evidence>
<evidence type="ECO:0000256" key="1">
    <source>
        <dbReference type="SAM" id="MobiDB-lite"/>
    </source>
</evidence>
<proteinExistence type="predicted"/>
<feature type="region of interest" description="Disordered" evidence="1">
    <location>
        <begin position="30"/>
        <end position="57"/>
    </location>
</feature>
<reference evidence="2" key="1">
    <citation type="journal article" date="2019" name="Sci. Rep.">
        <title>Draft genome of Tanacetum cinerariifolium, the natural source of mosquito coil.</title>
        <authorList>
            <person name="Yamashiro T."/>
            <person name="Shiraishi A."/>
            <person name="Satake H."/>
            <person name="Nakayama K."/>
        </authorList>
    </citation>
    <scope>NUCLEOTIDE SEQUENCE</scope>
</reference>
<organism evidence="2">
    <name type="scientific">Tanacetum cinerariifolium</name>
    <name type="common">Dalmatian daisy</name>
    <name type="synonym">Chrysanthemum cinerariifolium</name>
    <dbReference type="NCBI Taxonomy" id="118510"/>
    <lineage>
        <taxon>Eukaryota</taxon>
        <taxon>Viridiplantae</taxon>
        <taxon>Streptophyta</taxon>
        <taxon>Embryophyta</taxon>
        <taxon>Tracheophyta</taxon>
        <taxon>Spermatophyta</taxon>
        <taxon>Magnoliopsida</taxon>
        <taxon>eudicotyledons</taxon>
        <taxon>Gunneridae</taxon>
        <taxon>Pentapetalae</taxon>
        <taxon>asterids</taxon>
        <taxon>campanulids</taxon>
        <taxon>Asterales</taxon>
        <taxon>Asteraceae</taxon>
        <taxon>Asteroideae</taxon>
        <taxon>Anthemideae</taxon>
        <taxon>Anthemidinae</taxon>
        <taxon>Tanacetum</taxon>
    </lineage>
</organism>
<comment type="caution">
    <text evidence="2">The sequence shown here is derived from an EMBL/GenBank/DDBJ whole genome shotgun (WGS) entry which is preliminary data.</text>
</comment>
<feature type="compositionally biased region" description="Polar residues" evidence="1">
    <location>
        <begin position="36"/>
        <end position="51"/>
    </location>
</feature>
<sequence>MVPSRSTRRRHKLQWKSTTERLSSELAEYKAREAQRQGSSDNDSYVTNVPRTSPHGLIIANEPQPLRAYVYLNENCIVAKGWIRSLVSDEVVGSEEIGPN</sequence>